<dbReference type="Gene3D" id="2.60.40.10">
    <property type="entry name" value="Immunoglobulins"/>
    <property type="match status" value="4"/>
</dbReference>
<keyword evidence="2" id="KW-0812">Transmembrane</keyword>
<dbReference type="InterPro" id="IPR032179">
    <property type="entry name" value="Cry22Aa_Ig-like"/>
</dbReference>
<keyword evidence="1" id="KW-0175">Coiled coil</keyword>
<proteinExistence type="predicted"/>
<dbReference type="SUPFAM" id="SSF49265">
    <property type="entry name" value="Fibronectin type III"/>
    <property type="match status" value="1"/>
</dbReference>
<sequence length="1047" mass="117258">MNLNCLSMIKKVLRVRENINFGRVLILLLCFIIVGQVYFVTYSYAEPQANANDNQEWIWIYSSDEAGNLYARYKNTNSIELMIALNPKKFGTGWYYTQDYSDSNWLWSNNGKIIFNNHKYPPNNNIYTNTTIVPKNTILQPYHNSHFYQGYVALGVVSKNGGGTRASMYIPHDKTIKISDYLNKEPNISIISALENEYFGKKEGHNNILLEGKVNDDDIGDEITVKYTLHHIDSATNLAGHTDVEIFNVSTSDGTDKSFNYSITVDETIPSGKYELRIIAQDDKGGKGERIIPITIDNTPPQTNAPSVNAVSDIEIEITPNSTDTSGLNATETYIYNKNDEDISGWVADTSYLDTELTANTQYTYKYKAKDILDNESEYSPTANVYTKALNPESIVITDNGGISLTFEITNTVQGQVPEHRLELKLKGAGASGANAAVSDWSMETIRELTGLSIETDYELWVTTRNGDKVENDKYLALGSFITNTAPIIDILSPDNQILSEKSGYNEFIVEGTIQDSDVGDNITVYYSIEDNAGSLVEEHAIKSIASLSADGNIQSFNNYPITIDSRLPEGDYTIRIWCEDDRTGKSNEIAKNFKIDKASPTVNVPTVSTISDTEIQITPDASDPSNLHTTPYLYNRDNTDISSWIDKNPYLDTGLTANTQYTYKYKAKDRVDNESEYSPTAKIYTKALNPESILITDSSGTSLTFEITNAIQGQVPEHRLELKLKGAGMSGDNVAFSDWSIETTRELTGLEKFTEYELWVTTRNSDKVENDKYLALNSFTTNIPPSLSITTAEGDINLNYNGTFELEGAVSDSDNDTVEITAVIGEIEKTISIDTLENSNWSLSWKGSELKSGLFEGITINADDGKGGSDTKKWNGSIAINPYIRLNGNNLVEIERENRFIDPGASSNYSVKVTGTVDTSKLGTYVLTYEAENPVGTVARANRTIVVIKNLKDRIRDKIDDINKELDDLENTKESNLPRDIEDLNKSIDELEDQINELPEGKEKDDFIDELEKIKERRDKLQEKVNNKDYFEDKIDKIYIDFERDP</sequence>
<evidence type="ECO:0000256" key="1">
    <source>
        <dbReference type="SAM" id="Coils"/>
    </source>
</evidence>
<dbReference type="RefSeq" id="WP_170917454.1">
    <property type="nucleotide sequence ID" value="NZ_FUZT01000008.1"/>
</dbReference>
<dbReference type="SMART" id="SM00060">
    <property type="entry name" value="FN3"/>
    <property type="match status" value="4"/>
</dbReference>
<reference evidence="5" key="1">
    <citation type="submission" date="2017-02" db="EMBL/GenBank/DDBJ databases">
        <authorList>
            <person name="Varghese N."/>
            <person name="Submissions S."/>
        </authorList>
    </citation>
    <scope>NUCLEOTIDE SEQUENCE [LARGE SCALE GENOMIC DNA]</scope>
    <source>
        <strain evidence="5">M1</strain>
    </source>
</reference>
<feature type="domain" description="Fibronectin type-III" evidence="3">
    <location>
        <begin position="690"/>
        <end position="785"/>
    </location>
</feature>
<evidence type="ECO:0000313" key="5">
    <source>
        <dbReference type="Proteomes" id="UP000190285"/>
    </source>
</evidence>
<feature type="coiled-coil region" evidence="1">
    <location>
        <begin position="949"/>
        <end position="1025"/>
    </location>
</feature>
<dbReference type="AlphaFoldDB" id="A0A1T5LRY6"/>
<keyword evidence="2" id="KW-1133">Transmembrane helix</keyword>
<evidence type="ECO:0000259" key="3">
    <source>
        <dbReference type="PROSITE" id="PS50853"/>
    </source>
</evidence>
<gene>
    <name evidence="4" type="ORF">SAMN02194393_03202</name>
</gene>
<dbReference type="InterPro" id="IPR036116">
    <property type="entry name" value="FN3_sf"/>
</dbReference>
<dbReference type="EMBL" id="FUZT01000008">
    <property type="protein sequence ID" value="SKC78722.1"/>
    <property type="molecule type" value="Genomic_DNA"/>
</dbReference>
<keyword evidence="5" id="KW-1185">Reference proteome</keyword>
<dbReference type="Proteomes" id="UP000190285">
    <property type="component" value="Unassembled WGS sequence"/>
</dbReference>
<evidence type="ECO:0000313" key="4">
    <source>
        <dbReference type="EMBL" id="SKC78722.1"/>
    </source>
</evidence>
<dbReference type="InterPro" id="IPR003961">
    <property type="entry name" value="FN3_dom"/>
</dbReference>
<feature type="transmembrane region" description="Helical" evidence="2">
    <location>
        <begin position="21"/>
        <end position="45"/>
    </location>
</feature>
<dbReference type="STRING" id="36842.SAMN02194393_03202"/>
<dbReference type="PROSITE" id="PS50853">
    <property type="entry name" value="FN3"/>
    <property type="match status" value="1"/>
</dbReference>
<protein>
    <recommendedName>
        <fullName evidence="3">Fibronectin type-III domain-containing protein</fullName>
    </recommendedName>
</protein>
<name>A0A1T5LRY6_9FIRM</name>
<feature type="non-terminal residue" evidence="4">
    <location>
        <position position="1047"/>
    </location>
</feature>
<keyword evidence="2" id="KW-0472">Membrane</keyword>
<evidence type="ECO:0000256" key="2">
    <source>
        <dbReference type="SAM" id="Phobius"/>
    </source>
</evidence>
<accession>A0A1T5LRY6</accession>
<organism evidence="4 5">
    <name type="scientific">Maledivibacter halophilus</name>
    <dbReference type="NCBI Taxonomy" id="36842"/>
    <lineage>
        <taxon>Bacteria</taxon>
        <taxon>Bacillati</taxon>
        <taxon>Bacillota</taxon>
        <taxon>Clostridia</taxon>
        <taxon>Peptostreptococcales</taxon>
        <taxon>Caminicellaceae</taxon>
        <taxon>Maledivibacter</taxon>
    </lineage>
</organism>
<dbReference type="Pfam" id="PF16403">
    <property type="entry name" value="Bact_surface_Ig-like"/>
    <property type="match status" value="1"/>
</dbReference>
<dbReference type="InterPro" id="IPR013783">
    <property type="entry name" value="Ig-like_fold"/>
</dbReference>